<proteinExistence type="predicted"/>
<dbReference type="OrthoDB" id="2101473at2759"/>
<accession>A0A9P7G958</accession>
<organism evidence="1 2">
    <name type="scientific">Asterophora parasitica</name>
    <dbReference type="NCBI Taxonomy" id="117018"/>
    <lineage>
        <taxon>Eukaryota</taxon>
        <taxon>Fungi</taxon>
        <taxon>Dikarya</taxon>
        <taxon>Basidiomycota</taxon>
        <taxon>Agaricomycotina</taxon>
        <taxon>Agaricomycetes</taxon>
        <taxon>Agaricomycetidae</taxon>
        <taxon>Agaricales</taxon>
        <taxon>Tricholomatineae</taxon>
        <taxon>Lyophyllaceae</taxon>
        <taxon>Asterophora</taxon>
    </lineage>
</organism>
<dbReference type="Proteomes" id="UP000775547">
    <property type="component" value="Unassembled WGS sequence"/>
</dbReference>
<evidence type="ECO:0008006" key="3">
    <source>
        <dbReference type="Google" id="ProtNLM"/>
    </source>
</evidence>
<gene>
    <name evidence="1" type="ORF">DXG03_001815</name>
</gene>
<dbReference type="SUPFAM" id="SSF50475">
    <property type="entry name" value="FMN-binding split barrel"/>
    <property type="match status" value="1"/>
</dbReference>
<reference evidence="1" key="2">
    <citation type="submission" date="2021-10" db="EMBL/GenBank/DDBJ databases">
        <title>Phylogenomics reveals ancestral predisposition of the termite-cultivated fungus Termitomyces towards a domesticated lifestyle.</title>
        <authorList>
            <person name="Auxier B."/>
            <person name="Grum-Grzhimaylo A."/>
            <person name="Cardenas M.E."/>
            <person name="Lodge J.D."/>
            <person name="Laessoe T."/>
            <person name="Pedersen O."/>
            <person name="Smith M.E."/>
            <person name="Kuyper T.W."/>
            <person name="Franco-Molano E.A."/>
            <person name="Baroni T.J."/>
            <person name="Aanen D.K."/>
        </authorList>
    </citation>
    <scope>NUCLEOTIDE SEQUENCE</scope>
    <source>
        <strain evidence="1">AP01</strain>
        <tissue evidence="1">Mycelium</tissue>
    </source>
</reference>
<dbReference type="EMBL" id="JABCKV010000143">
    <property type="protein sequence ID" value="KAG5642967.1"/>
    <property type="molecule type" value="Genomic_DNA"/>
</dbReference>
<protein>
    <recommendedName>
        <fullName evidence="3">Transcriptional regulator</fullName>
    </recommendedName>
</protein>
<dbReference type="AlphaFoldDB" id="A0A9P7G958"/>
<dbReference type="Gene3D" id="2.30.110.10">
    <property type="entry name" value="Electron Transport, Fmn-binding Protein, Chain A"/>
    <property type="match status" value="1"/>
</dbReference>
<dbReference type="PANTHER" id="PTHR35802:SF1">
    <property type="entry name" value="PROTEASE SYNTHASE AND SPORULATION PROTEIN PAI 2"/>
    <property type="match status" value="1"/>
</dbReference>
<dbReference type="PIRSF" id="PIRSF010372">
    <property type="entry name" value="PaiB"/>
    <property type="match status" value="1"/>
</dbReference>
<keyword evidence="2" id="KW-1185">Reference proteome</keyword>
<reference evidence="1" key="1">
    <citation type="submission" date="2020-07" db="EMBL/GenBank/DDBJ databases">
        <authorList>
            <person name="Nieuwenhuis M."/>
            <person name="Van De Peppel L.J.J."/>
        </authorList>
    </citation>
    <scope>NUCLEOTIDE SEQUENCE</scope>
    <source>
        <strain evidence="1">AP01</strain>
        <tissue evidence="1">Mycelium</tissue>
    </source>
</reference>
<sequence>MYIREVHAERDVATLQAFIRENVLGTFTTAIPHATVDTLQSTHIPWVLSADEGKLGVLRGHIARVNPQSKVMIDATQTERELTDDVLVLFTSPVNSYVTPRWMADTKLSTGKVTPTWQFGAAQVYGRARVYHKTSDPATDAFLQAHLEALTHQHESRLPGKEWEVSEAPESYNTRKKLAIIGIEVEITKIEGRFKVGQDETDGDWRGIRDGFKKEGTDLGDAMVNMMEERGKSRPGISG</sequence>
<comment type="caution">
    <text evidence="1">The sequence shown here is derived from an EMBL/GenBank/DDBJ whole genome shotgun (WGS) entry which is preliminary data.</text>
</comment>
<dbReference type="PANTHER" id="PTHR35802">
    <property type="entry name" value="PROTEASE SYNTHASE AND SPORULATION PROTEIN PAI 2"/>
    <property type="match status" value="1"/>
</dbReference>
<dbReference type="InterPro" id="IPR012349">
    <property type="entry name" value="Split_barrel_FMN-bd"/>
</dbReference>
<name>A0A9P7G958_9AGAR</name>
<dbReference type="Pfam" id="PF04299">
    <property type="entry name" value="FMN_bind_2"/>
    <property type="match status" value="1"/>
</dbReference>
<evidence type="ECO:0000313" key="2">
    <source>
        <dbReference type="Proteomes" id="UP000775547"/>
    </source>
</evidence>
<evidence type="ECO:0000313" key="1">
    <source>
        <dbReference type="EMBL" id="KAG5642967.1"/>
    </source>
</evidence>
<dbReference type="InterPro" id="IPR007396">
    <property type="entry name" value="TR_PAI2-type"/>
</dbReference>